<evidence type="ECO:0000313" key="2">
    <source>
        <dbReference type="Proteomes" id="UP000823634"/>
    </source>
</evidence>
<protein>
    <submittedName>
        <fullName evidence="1">Uncharacterized protein</fullName>
    </submittedName>
</protein>
<reference evidence="1" key="1">
    <citation type="submission" date="2020-10" db="EMBL/GenBank/DDBJ databases">
        <authorList>
            <person name="Gilroy R."/>
        </authorList>
    </citation>
    <scope>NUCLEOTIDE SEQUENCE</scope>
    <source>
        <strain evidence="1">17113</strain>
    </source>
</reference>
<organism evidence="1 2">
    <name type="scientific">Candidatus Alloenteromonas pullistercoris</name>
    <dbReference type="NCBI Taxonomy" id="2840785"/>
    <lineage>
        <taxon>Bacteria</taxon>
        <taxon>Bacillati</taxon>
        <taxon>Bacillota</taxon>
        <taxon>Bacillota incertae sedis</taxon>
        <taxon>Candidatus Alloenteromonas</taxon>
    </lineage>
</organism>
<name>A0A9D9DER4_9FIRM</name>
<accession>A0A9D9DER4</accession>
<evidence type="ECO:0000313" key="1">
    <source>
        <dbReference type="EMBL" id="MBO8426354.1"/>
    </source>
</evidence>
<comment type="caution">
    <text evidence="1">The sequence shown here is derived from an EMBL/GenBank/DDBJ whole genome shotgun (WGS) entry which is preliminary data.</text>
</comment>
<sequence>MKEKVFISPEMKLKLLSKLGLDVTDVMLLCGCAKSKAFAIMRICRDEYGGQAGCMTTRITPRSLCRYMGADLKEEMLLLEEVCIRRENLLRKENGSVFDR</sequence>
<dbReference type="AlphaFoldDB" id="A0A9D9DER4"/>
<dbReference type="EMBL" id="JADINA010000022">
    <property type="protein sequence ID" value="MBO8426354.1"/>
    <property type="molecule type" value="Genomic_DNA"/>
</dbReference>
<proteinExistence type="predicted"/>
<gene>
    <name evidence="1" type="ORF">IAC61_03430</name>
</gene>
<dbReference type="Proteomes" id="UP000823634">
    <property type="component" value="Unassembled WGS sequence"/>
</dbReference>
<reference evidence="1" key="2">
    <citation type="journal article" date="2021" name="PeerJ">
        <title>Extensive microbial diversity within the chicken gut microbiome revealed by metagenomics and culture.</title>
        <authorList>
            <person name="Gilroy R."/>
            <person name="Ravi A."/>
            <person name="Getino M."/>
            <person name="Pursley I."/>
            <person name="Horton D.L."/>
            <person name="Alikhan N.F."/>
            <person name="Baker D."/>
            <person name="Gharbi K."/>
            <person name="Hall N."/>
            <person name="Watson M."/>
            <person name="Adriaenssens E.M."/>
            <person name="Foster-Nyarko E."/>
            <person name="Jarju S."/>
            <person name="Secka A."/>
            <person name="Antonio M."/>
            <person name="Oren A."/>
            <person name="Chaudhuri R.R."/>
            <person name="La Ragione R."/>
            <person name="Hildebrand F."/>
            <person name="Pallen M.J."/>
        </authorList>
    </citation>
    <scope>NUCLEOTIDE SEQUENCE</scope>
    <source>
        <strain evidence="1">17113</strain>
    </source>
</reference>